<keyword evidence="3" id="KW-1185">Reference proteome</keyword>
<dbReference type="SUPFAM" id="SSF81301">
    <property type="entry name" value="Nucleotidyltransferase"/>
    <property type="match status" value="1"/>
</dbReference>
<reference evidence="2 3" key="1">
    <citation type="submission" date="2023-04" db="EMBL/GenBank/DDBJ databases">
        <title>Spirochaete genome identified in red abalone sample constitutes a novel genus.</title>
        <authorList>
            <person name="Sharma S.P."/>
            <person name="Purcell C.M."/>
            <person name="Hyde J.R."/>
            <person name="Severin A.J."/>
        </authorList>
    </citation>
    <scope>NUCLEOTIDE SEQUENCE [LARGE SCALE GENOMIC DNA]</scope>
    <source>
        <strain evidence="2 3">SP-2023</strain>
    </source>
</reference>
<dbReference type="EMBL" id="CP123443">
    <property type="protein sequence ID" value="WGK68529.1"/>
    <property type="molecule type" value="Genomic_DNA"/>
</dbReference>
<dbReference type="GO" id="GO:0016779">
    <property type="term" value="F:nucleotidyltransferase activity"/>
    <property type="evidence" value="ECO:0007669"/>
    <property type="project" value="UniProtKB-KW"/>
</dbReference>
<dbReference type="EC" id="2.7.7.-" evidence="2"/>
<dbReference type="Proteomes" id="UP001228690">
    <property type="component" value="Chromosome"/>
</dbReference>
<dbReference type="InterPro" id="IPR043519">
    <property type="entry name" value="NT_sf"/>
</dbReference>
<accession>A0ABY8MI95</accession>
<keyword evidence="2" id="KW-0548">Nucleotidyltransferase</keyword>
<evidence type="ECO:0000313" key="3">
    <source>
        <dbReference type="Proteomes" id="UP001228690"/>
    </source>
</evidence>
<gene>
    <name evidence="2" type="ORF">P0082_08565</name>
</gene>
<proteinExistence type="predicted"/>
<feature type="domain" description="Polymerase beta nucleotidyltransferase" evidence="1">
    <location>
        <begin position="14"/>
        <end position="93"/>
    </location>
</feature>
<keyword evidence="2" id="KW-0808">Transferase</keyword>
<dbReference type="Gene3D" id="3.30.460.10">
    <property type="entry name" value="Beta Polymerase, domain 2"/>
    <property type="match status" value="1"/>
</dbReference>
<dbReference type="InterPro" id="IPR041633">
    <property type="entry name" value="Polbeta"/>
</dbReference>
<name>A0ABY8MI95_9SPIO</name>
<organism evidence="2 3">
    <name type="scientific">Candidatus Haliotispira prima</name>
    <dbReference type="NCBI Taxonomy" id="3034016"/>
    <lineage>
        <taxon>Bacteria</taxon>
        <taxon>Pseudomonadati</taxon>
        <taxon>Spirochaetota</taxon>
        <taxon>Spirochaetia</taxon>
        <taxon>Spirochaetales</taxon>
        <taxon>Spirochaetaceae</taxon>
        <taxon>Candidatus Haliotispira</taxon>
    </lineage>
</organism>
<dbReference type="CDD" id="cd05403">
    <property type="entry name" value="NT_KNTase_like"/>
    <property type="match status" value="1"/>
</dbReference>
<dbReference type="Pfam" id="PF18765">
    <property type="entry name" value="Polbeta"/>
    <property type="match status" value="1"/>
</dbReference>
<dbReference type="RefSeq" id="WP_326926714.1">
    <property type="nucleotide sequence ID" value="NZ_CP123443.1"/>
</dbReference>
<evidence type="ECO:0000313" key="2">
    <source>
        <dbReference type="EMBL" id="WGK68529.1"/>
    </source>
</evidence>
<evidence type="ECO:0000259" key="1">
    <source>
        <dbReference type="Pfam" id="PF18765"/>
    </source>
</evidence>
<sequence length="104" mass="11978">MNKYGLFPKEMQIIKEVLLPYKEKIDQIALFGSRAMGTYKEGSDIDLVLYGELTEKEERRIGSEFQESSLVLNLDIKVYHLIGHKPLQEHIDKIKAVLDLNTAK</sequence>
<protein>
    <submittedName>
        <fullName evidence="2">Nucleotidyltransferase domain-containing protein</fullName>
        <ecNumber evidence="2">2.7.7.-</ecNumber>
    </submittedName>
</protein>